<feature type="domain" description="Glucose-6-phosphate dehydrogenase NAD-binding" evidence="4">
    <location>
        <begin position="47"/>
        <end position="223"/>
    </location>
</feature>
<gene>
    <name evidence="6" type="ORF">ASTO00021_LOCUS9893</name>
</gene>
<evidence type="ECO:0000259" key="5">
    <source>
        <dbReference type="Pfam" id="PF02781"/>
    </source>
</evidence>
<evidence type="ECO:0000313" key="6">
    <source>
        <dbReference type="EMBL" id="CAE0439714.1"/>
    </source>
</evidence>
<dbReference type="Gene3D" id="3.40.50.720">
    <property type="entry name" value="NAD(P)-binding Rossmann-like Domain"/>
    <property type="match status" value="1"/>
</dbReference>
<dbReference type="PANTHER" id="PTHR23429">
    <property type="entry name" value="GLUCOSE-6-PHOSPHATE 1-DEHYDROGENASE G6PD"/>
    <property type="match status" value="1"/>
</dbReference>
<keyword evidence="2" id="KW-0521">NADP</keyword>
<dbReference type="AlphaFoldDB" id="A0A7S3LSB6"/>
<dbReference type="InterPro" id="IPR022674">
    <property type="entry name" value="G6P_DH_NAD-bd"/>
</dbReference>
<feature type="domain" description="Glucose-6-phosphate dehydrogenase C-terminal" evidence="5">
    <location>
        <begin position="231"/>
        <end position="496"/>
    </location>
</feature>
<evidence type="ECO:0008006" key="7">
    <source>
        <dbReference type="Google" id="ProtNLM"/>
    </source>
</evidence>
<dbReference type="SUPFAM" id="SSF55347">
    <property type="entry name" value="Glyceraldehyde-3-phosphate dehydrogenase-like, C-terminal domain"/>
    <property type="match status" value="1"/>
</dbReference>
<dbReference type="EMBL" id="HBIN01013115">
    <property type="protein sequence ID" value="CAE0439714.1"/>
    <property type="molecule type" value="Transcribed_RNA"/>
</dbReference>
<dbReference type="InterPro" id="IPR036291">
    <property type="entry name" value="NAD(P)-bd_dom_sf"/>
</dbReference>
<dbReference type="GO" id="GO:0005783">
    <property type="term" value="C:endoplasmic reticulum"/>
    <property type="evidence" value="ECO:0007669"/>
    <property type="project" value="TreeGrafter"/>
</dbReference>
<dbReference type="InterPro" id="IPR022675">
    <property type="entry name" value="G6P_DH_C"/>
</dbReference>
<dbReference type="GO" id="GO:0006006">
    <property type="term" value="P:glucose metabolic process"/>
    <property type="evidence" value="ECO:0007669"/>
    <property type="project" value="UniProtKB-KW"/>
</dbReference>
<keyword evidence="3" id="KW-0119">Carbohydrate metabolism</keyword>
<accession>A0A7S3LSB6</accession>
<dbReference type="Gene3D" id="3.30.360.10">
    <property type="entry name" value="Dihydrodipicolinate Reductase, domain 2"/>
    <property type="match status" value="1"/>
</dbReference>
<dbReference type="SUPFAM" id="SSF51735">
    <property type="entry name" value="NAD(P)-binding Rossmann-fold domains"/>
    <property type="match status" value="1"/>
</dbReference>
<evidence type="ECO:0000256" key="3">
    <source>
        <dbReference type="ARBA" id="ARBA00023277"/>
    </source>
</evidence>
<protein>
    <recommendedName>
        <fullName evidence="7">Glucose-6-phosphate dehydrogenase (NADP(+))</fullName>
    </recommendedName>
</protein>
<dbReference type="PRINTS" id="PR00079">
    <property type="entry name" value="G6PDHDRGNASE"/>
</dbReference>
<evidence type="ECO:0000256" key="2">
    <source>
        <dbReference type="ARBA" id="ARBA00022857"/>
    </source>
</evidence>
<evidence type="ECO:0000259" key="4">
    <source>
        <dbReference type="Pfam" id="PF00479"/>
    </source>
</evidence>
<dbReference type="GO" id="GO:0050661">
    <property type="term" value="F:NADP binding"/>
    <property type="evidence" value="ECO:0007669"/>
    <property type="project" value="InterPro"/>
</dbReference>
<keyword evidence="1" id="KW-0313">Glucose metabolism</keyword>
<dbReference type="InterPro" id="IPR001282">
    <property type="entry name" value="G6P_DH"/>
</dbReference>
<dbReference type="GO" id="GO:0004345">
    <property type="term" value="F:glucose-6-phosphate dehydrogenase activity"/>
    <property type="evidence" value="ECO:0007669"/>
    <property type="project" value="InterPro"/>
</dbReference>
<proteinExistence type="predicted"/>
<dbReference type="PANTHER" id="PTHR23429:SF7">
    <property type="entry name" value="GDH_6PGL ENDOPLASMIC BIFUNCTIONAL PROTEIN"/>
    <property type="match status" value="1"/>
</dbReference>
<evidence type="ECO:0000256" key="1">
    <source>
        <dbReference type="ARBA" id="ARBA00022526"/>
    </source>
</evidence>
<organism evidence="6">
    <name type="scientific">Aplanochytrium stocchinoi</name>
    <dbReference type="NCBI Taxonomy" id="215587"/>
    <lineage>
        <taxon>Eukaryota</taxon>
        <taxon>Sar</taxon>
        <taxon>Stramenopiles</taxon>
        <taxon>Bigyra</taxon>
        <taxon>Labyrinthulomycetes</taxon>
        <taxon>Thraustochytrida</taxon>
        <taxon>Thraustochytriidae</taxon>
        <taxon>Aplanochytrium</taxon>
    </lineage>
</organism>
<sequence>MLWIFDTFGKVKKMNQFLCLIFVVVATTALGIGTAREVPNSRVNVLLLGASGNLAEKYLWQGFYNIHTTGLRTGDEIHVYPAATKNFEKANPILQRILVNNITTTDEEHKKQFLANNVSPYTQLRSDEQYKALGEKIKKDTIASGKRDAGLLVYMSVPPKFFGSISQYINDYLRPSSPDAWLRVIVEKPFGVNLMSAKDLAETLYKNLDVKEILLVDHYMGKQGLDAIRQLRKANPEFDKAFLNKNEVSKVEVAMLETEDCKGRTGFYDEVGVIRDTMQNHLMMMVALLGMDLEHADKTEADARRAVFDKLQTAAINDILHLAQYEDYNNHVNEDRAKWDEPLLDEPSKTPSYASIALKLENNIWEGVPFIFRSGKALDSRRAYTKVTFKNGGQLLFNLQGTTDGIDGSAIHCSLTLCASKLNLPEAWDHVDNSAEHFHAVGPKIPNAYEVLLRSALEGDVNNFVRLPEVIESWRVWSPLLRDLPKLELSTYKHGADLIPKDKLVESKHDEL</sequence>
<dbReference type="Pfam" id="PF00479">
    <property type="entry name" value="G6PD_N"/>
    <property type="match status" value="1"/>
</dbReference>
<dbReference type="Pfam" id="PF02781">
    <property type="entry name" value="G6PD_C"/>
    <property type="match status" value="1"/>
</dbReference>
<reference evidence="6" key="1">
    <citation type="submission" date="2021-01" db="EMBL/GenBank/DDBJ databases">
        <authorList>
            <person name="Corre E."/>
            <person name="Pelletier E."/>
            <person name="Niang G."/>
            <person name="Scheremetjew M."/>
            <person name="Finn R."/>
            <person name="Kale V."/>
            <person name="Holt S."/>
            <person name="Cochrane G."/>
            <person name="Meng A."/>
            <person name="Brown T."/>
            <person name="Cohen L."/>
        </authorList>
    </citation>
    <scope>NUCLEOTIDE SEQUENCE</scope>
    <source>
        <strain evidence="6">GSBS06</strain>
    </source>
</reference>
<name>A0A7S3LSB6_9STRA</name>
<dbReference type="GO" id="GO:0009051">
    <property type="term" value="P:pentose-phosphate shunt, oxidative branch"/>
    <property type="evidence" value="ECO:0007669"/>
    <property type="project" value="TreeGrafter"/>
</dbReference>